<dbReference type="GO" id="GO:0004674">
    <property type="term" value="F:protein serine/threonine kinase activity"/>
    <property type="evidence" value="ECO:0007669"/>
    <property type="project" value="UniProtKB-KW"/>
</dbReference>
<evidence type="ECO:0000256" key="2">
    <source>
        <dbReference type="ARBA" id="ARBA00022741"/>
    </source>
</evidence>
<dbReference type="InterPro" id="IPR017441">
    <property type="entry name" value="Protein_kinase_ATP_BS"/>
</dbReference>
<dbReference type="PROSITE" id="PS50011">
    <property type="entry name" value="PROTEIN_KINASE_DOM"/>
    <property type="match status" value="1"/>
</dbReference>
<dbReference type="CDD" id="cd00180">
    <property type="entry name" value="PKc"/>
    <property type="match status" value="1"/>
</dbReference>
<proteinExistence type="inferred from homology"/>
<dbReference type="InterPro" id="IPR050823">
    <property type="entry name" value="Plant_Ser_Thr_Prot_Kinase"/>
</dbReference>
<dbReference type="Gene3D" id="1.10.510.10">
    <property type="entry name" value="Transferase(Phosphotransferase) domain 1"/>
    <property type="match status" value="1"/>
</dbReference>
<feature type="binding site" evidence="5">
    <location>
        <position position="58"/>
    </location>
    <ligand>
        <name>ATP</name>
        <dbReference type="ChEBI" id="CHEBI:30616"/>
    </ligand>
</feature>
<evidence type="ECO:0000313" key="10">
    <source>
        <dbReference type="Proteomes" id="UP001054252"/>
    </source>
</evidence>
<protein>
    <recommendedName>
        <fullName evidence="8">Protein kinase domain-containing protein</fullName>
    </recommendedName>
</protein>
<dbReference type="InterPro" id="IPR008271">
    <property type="entry name" value="Ser/Thr_kinase_AS"/>
</dbReference>
<keyword evidence="3" id="KW-0418">Kinase</keyword>
<organism evidence="9 10">
    <name type="scientific">Rubroshorea leprosula</name>
    <dbReference type="NCBI Taxonomy" id="152421"/>
    <lineage>
        <taxon>Eukaryota</taxon>
        <taxon>Viridiplantae</taxon>
        <taxon>Streptophyta</taxon>
        <taxon>Embryophyta</taxon>
        <taxon>Tracheophyta</taxon>
        <taxon>Spermatophyta</taxon>
        <taxon>Magnoliopsida</taxon>
        <taxon>eudicotyledons</taxon>
        <taxon>Gunneridae</taxon>
        <taxon>Pentapetalae</taxon>
        <taxon>rosids</taxon>
        <taxon>malvids</taxon>
        <taxon>Malvales</taxon>
        <taxon>Dipterocarpaceae</taxon>
        <taxon>Rubroshorea</taxon>
    </lineage>
</organism>
<keyword evidence="2 5" id="KW-0547">Nucleotide-binding</keyword>
<dbReference type="AlphaFoldDB" id="A0AAV5JUC4"/>
<feature type="domain" description="Protein kinase" evidence="8">
    <location>
        <begin position="31"/>
        <end position="438"/>
    </location>
</feature>
<sequence length="481" mass="55437">MASNKDNQSKKKGQKHEPKKWSWDEMAEYAQFDDEVLGKGSSAVVYGGYKGQEKYAIKVITWDPPKKNENNPAQRKANLQSQWKNEVAYLSNNKLFHKNIVKLIAYGQEKEHIVNGHKQECWFLVYERLHCSLEKQIKELTSMQVLKILKSTAEVLHFLHENNVIHNDLKPENLLLDKDFNIKLADFGGATSSGKYADLNTLGYHSARSQLREDLIVAISVSMAANATPAGDAYSFDVCSLQLLMRMEKEEHILYGDLGLKSHPYLAVGKLIEYCSEHEFGVVYDLKPRDTLRNFILRAHILLDQEYNPVVCDLSMMSEGVLRDKNNWWRPAFLGSYGYIDWCHEPHKIEKALEVREGDLASYDSFIAELSNVNVPRFEPPLWLREEPLMADEWIKEAYEGWKSSSHSEENFSVVHESLKRDQDFRPALGHQITMLAIKCIAKWRDRPTTKELIMALSGLEEVQHLYGHWEKEAVPLDLLN</sequence>
<dbReference type="InterPro" id="IPR000719">
    <property type="entry name" value="Prot_kinase_dom"/>
</dbReference>
<evidence type="ECO:0000256" key="6">
    <source>
        <dbReference type="RuleBase" id="RU000304"/>
    </source>
</evidence>
<dbReference type="SUPFAM" id="SSF56112">
    <property type="entry name" value="Protein kinase-like (PK-like)"/>
    <property type="match status" value="1"/>
</dbReference>
<dbReference type="PROSITE" id="PS00108">
    <property type="entry name" value="PROTEIN_KINASE_ST"/>
    <property type="match status" value="1"/>
</dbReference>
<reference evidence="9 10" key="1">
    <citation type="journal article" date="2021" name="Commun. Biol.">
        <title>The genome of Shorea leprosula (Dipterocarpaceae) highlights the ecological relevance of drought in aseasonal tropical rainforests.</title>
        <authorList>
            <person name="Ng K.K.S."/>
            <person name="Kobayashi M.J."/>
            <person name="Fawcett J.A."/>
            <person name="Hatakeyama M."/>
            <person name="Paape T."/>
            <person name="Ng C.H."/>
            <person name="Ang C.C."/>
            <person name="Tnah L.H."/>
            <person name="Lee C.T."/>
            <person name="Nishiyama T."/>
            <person name="Sese J."/>
            <person name="O'Brien M.J."/>
            <person name="Copetti D."/>
            <person name="Mohd Noor M.I."/>
            <person name="Ong R.C."/>
            <person name="Putra M."/>
            <person name="Sireger I.Z."/>
            <person name="Indrioko S."/>
            <person name="Kosugi Y."/>
            <person name="Izuno A."/>
            <person name="Isagi Y."/>
            <person name="Lee S.L."/>
            <person name="Shimizu K.K."/>
        </authorList>
    </citation>
    <scope>NUCLEOTIDE SEQUENCE [LARGE SCALE GENOMIC DNA]</scope>
    <source>
        <strain evidence="9">214</strain>
    </source>
</reference>
<name>A0AAV5JUC4_9ROSI</name>
<dbReference type="Proteomes" id="UP001054252">
    <property type="component" value="Unassembled WGS sequence"/>
</dbReference>
<evidence type="ECO:0000256" key="7">
    <source>
        <dbReference type="SAM" id="MobiDB-lite"/>
    </source>
</evidence>
<accession>A0AAV5JUC4</accession>
<comment type="caution">
    <text evidence="9">The sequence shown here is derived from an EMBL/GenBank/DDBJ whole genome shotgun (WGS) entry which is preliminary data.</text>
</comment>
<dbReference type="PANTHER" id="PTHR45621">
    <property type="entry name" value="OS01G0588500 PROTEIN-RELATED"/>
    <property type="match status" value="1"/>
</dbReference>
<dbReference type="Pfam" id="PF00069">
    <property type="entry name" value="Pkinase"/>
    <property type="match status" value="1"/>
</dbReference>
<keyword evidence="1" id="KW-0808">Transferase</keyword>
<evidence type="ECO:0000256" key="1">
    <source>
        <dbReference type="ARBA" id="ARBA00022679"/>
    </source>
</evidence>
<keyword evidence="10" id="KW-1185">Reference proteome</keyword>
<evidence type="ECO:0000256" key="3">
    <source>
        <dbReference type="ARBA" id="ARBA00022777"/>
    </source>
</evidence>
<evidence type="ECO:0000256" key="4">
    <source>
        <dbReference type="ARBA" id="ARBA00022840"/>
    </source>
</evidence>
<dbReference type="EMBL" id="BPVZ01000049">
    <property type="protein sequence ID" value="GKV18199.1"/>
    <property type="molecule type" value="Genomic_DNA"/>
</dbReference>
<keyword evidence="4 5" id="KW-0067">ATP-binding</keyword>
<dbReference type="Gene3D" id="3.30.200.20">
    <property type="entry name" value="Phosphorylase Kinase, domain 1"/>
    <property type="match status" value="1"/>
</dbReference>
<dbReference type="SMART" id="SM00220">
    <property type="entry name" value="S_TKc"/>
    <property type="match status" value="1"/>
</dbReference>
<dbReference type="GO" id="GO:0005524">
    <property type="term" value="F:ATP binding"/>
    <property type="evidence" value="ECO:0007669"/>
    <property type="project" value="UniProtKB-UniRule"/>
</dbReference>
<evidence type="ECO:0000256" key="5">
    <source>
        <dbReference type="PROSITE-ProRule" id="PRU10141"/>
    </source>
</evidence>
<gene>
    <name evidence="9" type="ORF">SLEP1_g28615</name>
</gene>
<evidence type="ECO:0000259" key="8">
    <source>
        <dbReference type="PROSITE" id="PS50011"/>
    </source>
</evidence>
<dbReference type="PROSITE" id="PS00107">
    <property type="entry name" value="PROTEIN_KINASE_ATP"/>
    <property type="match status" value="1"/>
</dbReference>
<dbReference type="InterPro" id="IPR011009">
    <property type="entry name" value="Kinase-like_dom_sf"/>
</dbReference>
<comment type="similarity">
    <text evidence="6">Belongs to the protein kinase superfamily.</text>
</comment>
<evidence type="ECO:0000313" key="9">
    <source>
        <dbReference type="EMBL" id="GKV18199.1"/>
    </source>
</evidence>
<keyword evidence="6" id="KW-0723">Serine/threonine-protein kinase</keyword>
<feature type="region of interest" description="Disordered" evidence="7">
    <location>
        <begin position="1"/>
        <end position="20"/>
    </location>
</feature>